<dbReference type="EMBL" id="CP017102">
    <property type="protein sequence ID" value="APO69753.1"/>
    <property type="molecule type" value="Genomic_DNA"/>
</dbReference>
<keyword evidence="2" id="KW-0614">Plasmid</keyword>
<name>A0A1L5NPD4_9HYPH</name>
<gene>
    <name evidence="2" type="ORF">IE4872_PA00002</name>
</gene>
<organism evidence="2 3">
    <name type="scientific">Rhizobium gallicum</name>
    <dbReference type="NCBI Taxonomy" id="56730"/>
    <lineage>
        <taxon>Bacteria</taxon>
        <taxon>Pseudomonadati</taxon>
        <taxon>Pseudomonadota</taxon>
        <taxon>Alphaproteobacteria</taxon>
        <taxon>Hyphomicrobiales</taxon>
        <taxon>Rhizobiaceae</taxon>
        <taxon>Rhizobium/Agrobacterium group</taxon>
        <taxon>Rhizobium</taxon>
    </lineage>
</organism>
<evidence type="ECO:0000313" key="2">
    <source>
        <dbReference type="EMBL" id="APO69753.1"/>
    </source>
</evidence>
<geneLocation type="plasmid" evidence="3">
    <name>prgalie4872a</name>
</geneLocation>
<dbReference type="Proteomes" id="UP000184749">
    <property type="component" value="Plasmid pRgalIE4872a"/>
</dbReference>
<feature type="region of interest" description="Disordered" evidence="1">
    <location>
        <begin position="1"/>
        <end position="32"/>
    </location>
</feature>
<evidence type="ECO:0000256" key="1">
    <source>
        <dbReference type="SAM" id="MobiDB-lite"/>
    </source>
</evidence>
<evidence type="ECO:0000313" key="3">
    <source>
        <dbReference type="Proteomes" id="UP000184749"/>
    </source>
</evidence>
<accession>A0A1L5NPD4</accession>
<protein>
    <submittedName>
        <fullName evidence="2">Uncharacterized protein</fullName>
    </submittedName>
</protein>
<proteinExistence type="predicted"/>
<sequence length="65" mass="6972">MTLVGHPLLEPGSDAARNRAPVRLRNRTPRGGSKWSLSAVKNLFGHAVRTRLLAGASNTEIPIGE</sequence>
<reference evidence="2 3" key="1">
    <citation type="submission" date="2016-09" db="EMBL/GenBank/DDBJ databases">
        <title>The complete genome sequences of Rhizobium gallicum, symbiovars gallicum and phaseoli, symbionts associated to common bean (Phaseolus vulgaris).</title>
        <authorList>
            <person name="Bustos P."/>
            <person name="Santamaria R.I."/>
            <person name="Perez-Carrascal O.M."/>
            <person name="Juarez S."/>
            <person name="Lozano L."/>
            <person name="Martinez-Flores I."/>
            <person name="Martinez-Romero E."/>
            <person name="Cevallos M."/>
            <person name="Romero D."/>
            <person name="Davila G."/>
            <person name="Gonzalez V."/>
        </authorList>
    </citation>
    <scope>NUCLEOTIDE SEQUENCE [LARGE SCALE GENOMIC DNA]</scope>
    <source>
        <strain evidence="2 3">IE4872</strain>
        <plasmid evidence="3">prgalie4872a</plasmid>
    </source>
</reference>
<dbReference type="AlphaFoldDB" id="A0A1L5NPD4"/>